<reference evidence="3 4" key="1">
    <citation type="submission" date="2022-10" db="EMBL/GenBank/DDBJ databases">
        <title>Janthinobacterium sp. hw3 Genome sequencing.</title>
        <authorList>
            <person name="Park S."/>
        </authorList>
    </citation>
    <scope>NUCLEOTIDE SEQUENCE [LARGE SCALE GENOMIC DNA]</scope>
    <source>
        <strain evidence="4">hw3</strain>
    </source>
</reference>
<name>A0ABT5K0N4_9BURK</name>
<dbReference type="Pfam" id="PF07811">
    <property type="entry name" value="TadE"/>
    <property type="match status" value="1"/>
</dbReference>
<keyword evidence="1" id="KW-0472">Membrane</keyword>
<gene>
    <name evidence="3" type="ORF">OIK44_10500</name>
</gene>
<dbReference type="InterPro" id="IPR012495">
    <property type="entry name" value="TadE-like_dom"/>
</dbReference>
<dbReference type="EMBL" id="JAQQXR010000003">
    <property type="protein sequence ID" value="MDC8758020.1"/>
    <property type="molecule type" value="Genomic_DNA"/>
</dbReference>
<keyword evidence="1" id="KW-0812">Transmembrane</keyword>
<sequence length="140" mass="15307">MKPHHLPAQRRRRGSYLVEFSLVLTLLLVIVFGIVNFGLAAWSYNTLSEAAREGARYGSVLGNSDGVHTTASARQRIREKVRAFSMGMPFDEATVSWDTGENSPGSTVTVTLRYQFSSTMPFIGPLAIPLSSTASMTISH</sequence>
<feature type="transmembrane region" description="Helical" evidence="1">
    <location>
        <begin position="20"/>
        <end position="42"/>
    </location>
</feature>
<evidence type="ECO:0000256" key="1">
    <source>
        <dbReference type="SAM" id="Phobius"/>
    </source>
</evidence>
<keyword evidence="1" id="KW-1133">Transmembrane helix</keyword>
<evidence type="ECO:0000259" key="2">
    <source>
        <dbReference type="Pfam" id="PF07811"/>
    </source>
</evidence>
<dbReference type="Proteomes" id="UP001221208">
    <property type="component" value="Unassembled WGS sequence"/>
</dbReference>
<keyword evidence="4" id="KW-1185">Reference proteome</keyword>
<comment type="caution">
    <text evidence="3">The sequence shown here is derived from an EMBL/GenBank/DDBJ whole genome shotgun (WGS) entry which is preliminary data.</text>
</comment>
<feature type="domain" description="TadE-like" evidence="2">
    <location>
        <begin position="14"/>
        <end position="56"/>
    </location>
</feature>
<protein>
    <submittedName>
        <fullName evidence="3">TadE/TadG family type IV pilus assembly protein</fullName>
    </submittedName>
</protein>
<evidence type="ECO:0000313" key="4">
    <source>
        <dbReference type="Proteomes" id="UP001221208"/>
    </source>
</evidence>
<evidence type="ECO:0000313" key="3">
    <source>
        <dbReference type="EMBL" id="MDC8758020.1"/>
    </source>
</evidence>
<accession>A0ABT5K0N4</accession>
<dbReference type="RefSeq" id="WP_273670692.1">
    <property type="nucleotide sequence ID" value="NZ_JAQQXR010000003.1"/>
</dbReference>
<proteinExistence type="predicted"/>
<organism evidence="3 4">
    <name type="scientific">Janthinobacterium fluminis</name>
    <dbReference type="NCBI Taxonomy" id="2987524"/>
    <lineage>
        <taxon>Bacteria</taxon>
        <taxon>Pseudomonadati</taxon>
        <taxon>Pseudomonadota</taxon>
        <taxon>Betaproteobacteria</taxon>
        <taxon>Burkholderiales</taxon>
        <taxon>Oxalobacteraceae</taxon>
        <taxon>Janthinobacterium</taxon>
    </lineage>
</organism>